<dbReference type="InterPro" id="IPR000943">
    <property type="entry name" value="RNA_pol_sigma70"/>
</dbReference>
<dbReference type="InterPro" id="IPR013325">
    <property type="entry name" value="RNA_pol_sigma_r2"/>
</dbReference>
<evidence type="ECO:0000256" key="2">
    <source>
        <dbReference type="ARBA" id="ARBA00023015"/>
    </source>
</evidence>
<dbReference type="Gene3D" id="1.10.601.10">
    <property type="entry name" value="RNA Polymerase Primary Sigma Factor"/>
    <property type="match status" value="2"/>
</dbReference>
<dbReference type="GO" id="GO:0003677">
    <property type="term" value="F:DNA binding"/>
    <property type="evidence" value="ECO:0007669"/>
    <property type="project" value="UniProtKB-KW"/>
</dbReference>
<reference evidence="7 8" key="1">
    <citation type="journal article" date="2018" name="J. Microbiol.">
        <title>Baekduia soli gen. nov., sp. nov., a novel bacterium isolated from the soil of Baekdu Mountain and proposal of a novel family name, Baekduiaceae fam. nov.</title>
        <authorList>
            <person name="An D.S."/>
            <person name="Siddiqi M.Z."/>
            <person name="Kim K.H."/>
            <person name="Yu H.S."/>
            <person name="Im W.T."/>
        </authorList>
    </citation>
    <scope>NUCLEOTIDE SEQUENCE [LARGE SCALE GENOMIC DNA]</scope>
    <source>
        <strain evidence="7 8">BR7-21</strain>
    </source>
</reference>
<dbReference type="PANTHER" id="PTHR30603:SF60">
    <property type="entry name" value="RNA POLYMERASE SIGMA FACTOR RPOD"/>
    <property type="match status" value="1"/>
</dbReference>
<evidence type="ECO:0000256" key="3">
    <source>
        <dbReference type="ARBA" id="ARBA00023082"/>
    </source>
</evidence>
<comment type="similarity">
    <text evidence="1">Belongs to the sigma-70 factor family.</text>
</comment>
<evidence type="ECO:0000256" key="4">
    <source>
        <dbReference type="ARBA" id="ARBA00023125"/>
    </source>
</evidence>
<dbReference type="RefSeq" id="WP_146921178.1">
    <property type="nucleotide sequence ID" value="NZ_CP042430.1"/>
</dbReference>
<evidence type="ECO:0000313" key="8">
    <source>
        <dbReference type="Proteomes" id="UP000321805"/>
    </source>
</evidence>
<dbReference type="CDD" id="cd06171">
    <property type="entry name" value="Sigma70_r4"/>
    <property type="match status" value="1"/>
</dbReference>
<dbReference type="Proteomes" id="UP000321805">
    <property type="component" value="Chromosome"/>
</dbReference>
<dbReference type="EMBL" id="CP042430">
    <property type="protein sequence ID" value="QEC49006.1"/>
    <property type="molecule type" value="Genomic_DNA"/>
</dbReference>
<dbReference type="InterPro" id="IPR007630">
    <property type="entry name" value="RNA_pol_sigma70_r4"/>
</dbReference>
<dbReference type="OrthoDB" id="9809557at2"/>
<protein>
    <submittedName>
        <fullName evidence="7">Sigma-70 family RNA polymerase sigma factor</fullName>
    </submittedName>
</protein>
<sequence>MEPDQATLAAITALLDEAEDEGCLHLADVATLVARLELDEDGQALVEDEARVRGVRVTDDCGRRAVPATNYVNGELAAATTDALSLFLREIHRHPLLTAAEEIALAKRIEQGDDAAKERMITANLALVVSIAKRYPTDGLTLLDLIQEGIFGLIRAAEKFDWRRGFKFSTYATYWIRQAIQRGMENKERTIRIPTNVLQRERRLRRADKELSAELGRAPTDEELAARAQLSVGDVEALRDMARTVTSLDRPVGEGGDAAFGDLLPSDAAPLEEEVHVSLREGAVRRALHELSDREREVVILRYGLGGADAPVAVAEIGRRLGLRHAEVRALERRALERLSTVREIEALREAA</sequence>
<dbReference type="Pfam" id="PF04539">
    <property type="entry name" value="Sigma70_r3"/>
    <property type="match status" value="1"/>
</dbReference>
<keyword evidence="4" id="KW-0238">DNA-binding</keyword>
<dbReference type="InterPro" id="IPR014284">
    <property type="entry name" value="RNA_pol_sigma-70_dom"/>
</dbReference>
<evidence type="ECO:0000256" key="1">
    <source>
        <dbReference type="ARBA" id="ARBA00007788"/>
    </source>
</evidence>
<accession>A0A5B8U7C3</accession>
<keyword evidence="5" id="KW-0804">Transcription</keyword>
<gene>
    <name evidence="7" type="ORF">FSW04_16460</name>
</gene>
<dbReference type="Pfam" id="PF04542">
    <property type="entry name" value="Sigma70_r2"/>
    <property type="match status" value="1"/>
</dbReference>
<dbReference type="SUPFAM" id="SSF88946">
    <property type="entry name" value="Sigma2 domain of RNA polymerase sigma factors"/>
    <property type="match status" value="1"/>
</dbReference>
<organism evidence="7 8">
    <name type="scientific">Baekduia soli</name>
    <dbReference type="NCBI Taxonomy" id="496014"/>
    <lineage>
        <taxon>Bacteria</taxon>
        <taxon>Bacillati</taxon>
        <taxon>Actinomycetota</taxon>
        <taxon>Thermoleophilia</taxon>
        <taxon>Solirubrobacterales</taxon>
        <taxon>Baekduiaceae</taxon>
        <taxon>Baekduia</taxon>
    </lineage>
</organism>
<dbReference type="InterPro" id="IPR036388">
    <property type="entry name" value="WH-like_DNA-bd_sf"/>
</dbReference>
<evidence type="ECO:0000313" key="7">
    <source>
        <dbReference type="EMBL" id="QEC49006.1"/>
    </source>
</evidence>
<dbReference type="GO" id="GO:0016987">
    <property type="term" value="F:sigma factor activity"/>
    <property type="evidence" value="ECO:0007669"/>
    <property type="project" value="UniProtKB-KW"/>
</dbReference>
<name>A0A5B8U7C3_9ACTN</name>
<evidence type="ECO:0000256" key="5">
    <source>
        <dbReference type="ARBA" id="ARBA00023163"/>
    </source>
</evidence>
<dbReference type="InterPro" id="IPR013324">
    <property type="entry name" value="RNA_pol_sigma_r3/r4-like"/>
</dbReference>
<dbReference type="KEGG" id="bsol:FSW04_16460"/>
<dbReference type="AlphaFoldDB" id="A0A5B8U7C3"/>
<dbReference type="PROSITE" id="PS00715">
    <property type="entry name" value="SIGMA70_1"/>
    <property type="match status" value="1"/>
</dbReference>
<dbReference type="PRINTS" id="PR00046">
    <property type="entry name" value="SIGMA70FCT"/>
</dbReference>
<dbReference type="Pfam" id="PF00140">
    <property type="entry name" value="Sigma70_r1_2"/>
    <property type="match status" value="1"/>
</dbReference>
<dbReference type="InterPro" id="IPR050239">
    <property type="entry name" value="Sigma-70_RNA_pol_init_factors"/>
</dbReference>
<dbReference type="InterPro" id="IPR009042">
    <property type="entry name" value="RNA_pol_sigma70_r1_2"/>
</dbReference>
<dbReference type="PANTHER" id="PTHR30603">
    <property type="entry name" value="RNA POLYMERASE SIGMA FACTOR RPO"/>
    <property type="match status" value="1"/>
</dbReference>
<dbReference type="InterPro" id="IPR007627">
    <property type="entry name" value="RNA_pol_sigma70_r2"/>
</dbReference>
<dbReference type="GO" id="GO:0006352">
    <property type="term" value="P:DNA-templated transcription initiation"/>
    <property type="evidence" value="ECO:0007669"/>
    <property type="project" value="InterPro"/>
</dbReference>
<dbReference type="InterPro" id="IPR007624">
    <property type="entry name" value="RNA_pol_sigma70_r3"/>
</dbReference>
<evidence type="ECO:0000259" key="6">
    <source>
        <dbReference type="PROSITE" id="PS00715"/>
    </source>
</evidence>
<keyword evidence="2" id="KW-0805">Transcription regulation</keyword>
<dbReference type="SUPFAM" id="SSF88659">
    <property type="entry name" value="Sigma3 and sigma4 domains of RNA polymerase sigma factors"/>
    <property type="match status" value="2"/>
</dbReference>
<dbReference type="Gene3D" id="1.10.10.10">
    <property type="entry name" value="Winged helix-like DNA-binding domain superfamily/Winged helix DNA-binding domain"/>
    <property type="match status" value="2"/>
</dbReference>
<dbReference type="Pfam" id="PF04545">
    <property type="entry name" value="Sigma70_r4"/>
    <property type="match status" value="1"/>
</dbReference>
<keyword evidence="3" id="KW-0731">Sigma factor</keyword>
<dbReference type="NCBIfam" id="TIGR02937">
    <property type="entry name" value="sigma70-ECF"/>
    <property type="match status" value="1"/>
</dbReference>
<proteinExistence type="inferred from homology"/>
<keyword evidence="8" id="KW-1185">Reference proteome</keyword>
<feature type="domain" description="RNA polymerase sigma-70" evidence="6">
    <location>
        <begin position="144"/>
        <end position="157"/>
    </location>
</feature>